<feature type="region of interest" description="Disordered" evidence="1">
    <location>
        <begin position="50"/>
        <end position="105"/>
    </location>
</feature>
<feature type="region of interest" description="Disordered" evidence="1">
    <location>
        <begin position="572"/>
        <end position="599"/>
    </location>
</feature>
<evidence type="ECO:0000256" key="1">
    <source>
        <dbReference type="SAM" id="MobiDB-lite"/>
    </source>
</evidence>
<sequence>MIRSKDVLKVNKNKFPSKTFMFFDHNPVSKTKIRPKNIFYDTKFELRKSSNPADIKEKDNSPKQNNQWNEMPQSNLKPIFKTDQHDENKDNNDNNNNLFPVDTAIPLNRRKMPTYKFPFKHSNQMNDKPTKTEEIKPTKILSYHSSDTSSSGLSSKPGKSFVYNPQQHHDSITDRTKFISGLSEFNDIAVENGFPNFDNEKPSESNLNAHTDNMPSVNDVGTDQIEKRRLDPIRPNVINLSNIKIVPGGCIIEGRFYRYEDLPKFIQEFYDNKTKNEHLELSLGDVENVLNDYTENKGSISQSFSTEFPMLELIKGKDASPFSIQLPGDSQGYDILAGPHLHEGSRQLAVLQANNLAAGNERFDTTRTMVSRPDIHNGQTKIKGKENNRQLFNPVLKWSEGVSDKAGTGLAPIANYQVASDIRVVNSLSPGHFGAQNKNINDYRTYKLNGNSFGSYNNEMKEVISLPGMGIKDQKILTKFFNPIHISSKQTVSLVQRKNSESPPSTKRPNEGSKLYLNDVNIEKSHQNKLLNGAAGDIILRGFLDIPLNSMSGKLTLSKALKKTANQNTQSNGVAKKLGLVRKQAKQDANSNSKADKLVFKNPVQDEAYHDAYANNDADKLGLKSPVQDKAIHDLHSNGVADKLSLMSKVKDKANQDAQLNGVVYKLGSKIPVQDKATLDVRSNGVADKLSLKSQVQDKANQDAQSNGVANKLGFSSSVRGKANKDAQYNDVAKIGLKNVVKLPAKHVPSERVLHSAIQEKTNYKDKSNGKADKLNFNKEIQENVHRDTSMVDMVSSVSARPKDKYPHDMRMNSLEEKLKKHTGIHGTSHNDMWLNGLDGKPSLSLNNGIQNKNPNNVQLDGVATKKRLNSRKQDKTTRHDKLLNRIVSVNTKIPEKSVLRDIALKQNNKVLLLLKDNKRKLDHLNNNAFTNLKSIIKATSSAQKTVASHARSVKKGLGPRTFFDIIENNIISPFKSVPKVTHLKDNFASNFNLGEILKNGMSAFNYESVTLPNFIAPPKRNLIISPTASIPLHLSGQHNLDTIMHEIVTSPFGMRQNSIMDIFG</sequence>
<gene>
    <name evidence="2" type="ORF">MCOR_37867</name>
</gene>
<name>A0A6J8D5N3_MYTCO</name>
<dbReference type="OrthoDB" id="6121627at2759"/>
<evidence type="ECO:0000313" key="3">
    <source>
        <dbReference type="Proteomes" id="UP000507470"/>
    </source>
</evidence>
<keyword evidence="3" id="KW-1185">Reference proteome</keyword>
<evidence type="ECO:0000313" key="2">
    <source>
        <dbReference type="EMBL" id="CAC5404038.1"/>
    </source>
</evidence>
<organism evidence="2 3">
    <name type="scientific">Mytilus coruscus</name>
    <name type="common">Sea mussel</name>
    <dbReference type="NCBI Taxonomy" id="42192"/>
    <lineage>
        <taxon>Eukaryota</taxon>
        <taxon>Metazoa</taxon>
        <taxon>Spiralia</taxon>
        <taxon>Lophotrochozoa</taxon>
        <taxon>Mollusca</taxon>
        <taxon>Bivalvia</taxon>
        <taxon>Autobranchia</taxon>
        <taxon>Pteriomorphia</taxon>
        <taxon>Mytilida</taxon>
        <taxon>Mytiloidea</taxon>
        <taxon>Mytilidae</taxon>
        <taxon>Mytilinae</taxon>
        <taxon>Mytilus</taxon>
    </lineage>
</organism>
<proteinExistence type="predicted"/>
<protein>
    <submittedName>
        <fullName evidence="2">Uncharacterized protein</fullName>
    </submittedName>
</protein>
<feature type="compositionally biased region" description="Polar residues" evidence="1">
    <location>
        <begin position="492"/>
        <end position="507"/>
    </location>
</feature>
<dbReference type="Proteomes" id="UP000507470">
    <property type="component" value="Unassembled WGS sequence"/>
</dbReference>
<reference evidence="2 3" key="1">
    <citation type="submission" date="2020-06" db="EMBL/GenBank/DDBJ databases">
        <authorList>
            <person name="Li R."/>
            <person name="Bekaert M."/>
        </authorList>
    </citation>
    <scope>NUCLEOTIDE SEQUENCE [LARGE SCALE GENOMIC DNA]</scope>
    <source>
        <strain evidence="3">wild</strain>
    </source>
</reference>
<feature type="compositionally biased region" description="Polar residues" evidence="1">
    <location>
        <begin position="62"/>
        <end position="76"/>
    </location>
</feature>
<dbReference type="EMBL" id="CACVKT020006897">
    <property type="protein sequence ID" value="CAC5404038.1"/>
    <property type="molecule type" value="Genomic_DNA"/>
</dbReference>
<feature type="compositionally biased region" description="Basic and acidic residues" evidence="1">
    <location>
        <begin position="80"/>
        <end position="92"/>
    </location>
</feature>
<dbReference type="AlphaFoldDB" id="A0A6J8D5N3"/>
<feature type="region of interest" description="Disordered" evidence="1">
    <location>
        <begin position="492"/>
        <end position="513"/>
    </location>
</feature>
<feature type="compositionally biased region" description="Low complexity" evidence="1">
    <location>
        <begin position="142"/>
        <end position="160"/>
    </location>
</feature>
<accession>A0A6J8D5N3</accession>
<feature type="region of interest" description="Disordered" evidence="1">
    <location>
        <begin position="142"/>
        <end position="169"/>
    </location>
</feature>
<feature type="compositionally biased region" description="Basic and acidic residues" evidence="1">
    <location>
        <begin position="50"/>
        <end position="61"/>
    </location>
</feature>